<evidence type="ECO:0000313" key="3">
    <source>
        <dbReference type="EMBL" id="SDF28863.1"/>
    </source>
</evidence>
<dbReference type="RefSeq" id="WP_074553939.1">
    <property type="nucleotide sequence ID" value="NZ_CP119563.1"/>
</dbReference>
<protein>
    <submittedName>
        <fullName evidence="3">Uncharacterized membrane protein</fullName>
    </submittedName>
</protein>
<reference evidence="3 4" key="1">
    <citation type="submission" date="2016-10" db="EMBL/GenBank/DDBJ databases">
        <authorList>
            <person name="de Groot N.N."/>
        </authorList>
    </citation>
    <scope>NUCLEOTIDE SEQUENCE [LARGE SCALE GENOMIC DNA]</scope>
    <source>
        <strain evidence="4">DSM 938 / 37b4</strain>
    </source>
</reference>
<proteinExistence type="predicted"/>
<dbReference type="NCBIfam" id="NF033664">
    <property type="entry name" value="PACE_transport"/>
    <property type="match status" value="1"/>
</dbReference>
<organism evidence="3 4">
    <name type="scientific">Rhodobacter capsulatus</name>
    <name type="common">Rhodopseudomonas capsulata</name>
    <dbReference type="NCBI Taxonomy" id="1061"/>
    <lineage>
        <taxon>Bacteria</taxon>
        <taxon>Pseudomonadati</taxon>
        <taxon>Pseudomonadota</taxon>
        <taxon>Alphaproteobacteria</taxon>
        <taxon>Rhodobacterales</taxon>
        <taxon>Rhodobacter group</taxon>
        <taxon>Rhodobacter</taxon>
    </lineage>
</organism>
<gene>
    <name evidence="3" type="ORF">SAMN04244550_01982</name>
</gene>
<dbReference type="Proteomes" id="UP000183812">
    <property type="component" value="Unassembled WGS sequence"/>
</dbReference>
<dbReference type="OrthoDB" id="1631120at2"/>
<feature type="domain" description="Chlorhexidine efflux transporter" evidence="2">
    <location>
        <begin position="73"/>
        <end position="136"/>
    </location>
</feature>
<feature type="transmembrane region" description="Helical" evidence="1">
    <location>
        <begin position="109"/>
        <end position="130"/>
    </location>
</feature>
<dbReference type="Pfam" id="PF05232">
    <property type="entry name" value="BTP"/>
    <property type="match status" value="2"/>
</dbReference>
<feature type="transmembrane region" description="Helical" evidence="1">
    <location>
        <begin position="12"/>
        <end position="29"/>
    </location>
</feature>
<keyword evidence="1" id="KW-0472">Membrane</keyword>
<feature type="transmembrane region" description="Helical" evidence="1">
    <location>
        <begin position="41"/>
        <end position="58"/>
    </location>
</feature>
<accession>A0A1G7JV98</accession>
<keyword evidence="1" id="KW-0812">Transmembrane</keyword>
<keyword evidence="1" id="KW-1133">Transmembrane helix</keyword>
<dbReference type="EMBL" id="FNAY01000009">
    <property type="protein sequence ID" value="SDF28863.1"/>
    <property type="molecule type" value="Genomic_DNA"/>
</dbReference>
<feature type="transmembrane region" description="Helical" evidence="1">
    <location>
        <begin position="79"/>
        <end position="103"/>
    </location>
</feature>
<evidence type="ECO:0000256" key="1">
    <source>
        <dbReference type="SAM" id="Phobius"/>
    </source>
</evidence>
<dbReference type="InterPro" id="IPR058208">
    <property type="entry name" value="PACE"/>
</dbReference>
<dbReference type="AlphaFoldDB" id="A0A1G7JV98"/>
<evidence type="ECO:0000313" key="4">
    <source>
        <dbReference type="Proteomes" id="UP000183812"/>
    </source>
</evidence>
<evidence type="ECO:0000259" key="2">
    <source>
        <dbReference type="Pfam" id="PF05232"/>
    </source>
</evidence>
<dbReference type="InterPro" id="IPR007896">
    <property type="entry name" value="BTP_bacteria"/>
</dbReference>
<sequence length="143" mass="16016">MFTFSAPLRRLIYVLAFEAGAIALSTALLTRLGEGPAAESLGVSVLVTVIALIWNLVFNTGFEAAEHRFRLRRTLWLRALHALGFEGGLFLFTVPLYMGFYGVTFTEAVAMEAVLLLCFLIYTFFFTWGFDRLFPRPPLPARG</sequence>
<name>A0A1G7JV98_RHOCA</name>
<feature type="domain" description="Chlorhexidine efflux transporter" evidence="2">
    <location>
        <begin position="8"/>
        <end position="68"/>
    </location>
</feature>